<dbReference type="EMBL" id="JARACI010001127">
    <property type="protein sequence ID" value="MDD9207588.1"/>
    <property type="molecule type" value="Genomic_DNA"/>
</dbReference>
<accession>A0ABT5TZW3</accession>
<proteinExistence type="predicted"/>
<dbReference type="Proteomes" id="UP001165561">
    <property type="component" value="Unassembled WGS sequence"/>
</dbReference>
<sequence length="147" mass="16663">MDRLPADVASYLDDAPAERRELLHEVFSTIRSAVPEGYELAMAFGMPCWSVPLSRHPDTYNGQPLGYVAVAGQKNYVSVYLLGLCSRPEVEQQFRDRWRASTGRIDMGRSCLRLKKRGDLDAELLAETVAGTPVEEFLHIYERSRTR</sequence>
<reference evidence="2" key="1">
    <citation type="submission" date="2023-02" db="EMBL/GenBank/DDBJ databases">
        <title>Georgenia sp.10Sc9-8, isolated from a soil sample collected from the Taklamakan desert.</title>
        <authorList>
            <person name="Liu S."/>
        </authorList>
    </citation>
    <scope>NUCLEOTIDE SEQUENCE</scope>
    <source>
        <strain evidence="2">10Sc9-8</strain>
    </source>
</reference>
<dbReference type="Gene3D" id="3.90.1150.200">
    <property type="match status" value="1"/>
</dbReference>
<organism evidence="2 3">
    <name type="scientific">Georgenia halotolerans</name>
    <dbReference type="NCBI Taxonomy" id="3028317"/>
    <lineage>
        <taxon>Bacteria</taxon>
        <taxon>Bacillati</taxon>
        <taxon>Actinomycetota</taxon>
        <taxon>Actinomycetes</taxon>
        <taxon>Micrococcales</taxon>
        <taxon>Bogoriellaceae</taxon>
        <taxon>Georgenia</taxon>
    </lineage>
</organism>
<dbReference type="Pfam" id="PF08818">
    <property type="entry name" value="DUF1801"/>
    <property type="match status" value="1"/>
</dbReference>
<gene>
    <name evidence="2" type="ORF">PU560_14115</name>
</gene>
<comment type="caution">
    <text evidence="2">The sequence shown here is derived from an EMBL/GenBank/DDBJ whole genome shotgun (WGS) entry which is preliminary data.</text>
</comment>
<evidence type="ECO:0000259" key="1">
    <source>
        <dbReference type="Pfam" id="PF08818"/>
    </source>
</evidence>
<dbReference type="InterPro" id="IPR014922">
    <property type="entry name" value="YdhG-like"/>
</dbReference>
<feature type="domain" description="YdhG-like" evidence="1">
    <location>
        <begin position="19"/>
        <end position="129"/>
    </location>
</feature>
<evidence type="ECO:0000313" key="2">
    <source>
        <dbReference type="EMBL" id="MDD9207588.1"/>
    </source>
</evidence>
<dbReference type="SUPFAM" id="SSF159888">
    <property type="entry name" value="YdhG-like"/>
    <property type="match status" value="1"/>
</dbReference>
<name>A0ABT5TZW3_9MICO</name>
<protein>
    <submittedName>
        <fullName evidence="2">DUF1801 domain-containing protein</fullName>
    </submittedName>
</protein>
<evidence type="ECO:0000313" key="3">
    <source>
        <dbReference type="Proteomes" id="UP001165561"/>
    </source>
</evidence>
<keyword evidence="3" id="KW-1185">Reference proteome</keyword>